<dbReference type="InterPro" id="IPR006162">
    <property type="entry name" value="Ppantetheine_attach_site"/>
</dbReference>
<dbReference type="Pfam" id="PF00698">
    <property type="entry name" value="Acyl_transf_1"/>
    <property type="match status" value="3"/>
</dbReference>
<dbReference type="SUPFAM" id="SSF47336">
    <property type="entry name" value="ACP-like"/>
    <property type="match status" value="3"/>
</dbReference>
<feature type="domain" description="Ketosynthase family 3 (KS3)" evidence="10">
    <location>
        <begin position="9"/>
        <end position="428"/>
    </location>
</feature>
<dbReference type="GO" id="GO:0031177">
    <property type="term" value="F:phosphopantetheine binding"/>
    <property type="evidence" value="ECO:0007669"/>
    <property type="project" value="InterPro"/>
</dbReference>
<dbReference type="SMART" id="SM00823">
    <property type="entry name" value="PKS_PP"/>
    <property type="match status" value="3"/>
</dbReference>
<dbReference type="GO" id="GO:0004312">
    <property type="term" value="F:fatty acid synthase activity"/>
    <property type="evidence" value="ECO:0007669"/>
    <property type="project" value="TreeGrafter"/>
</dbReference>
<dbReference type="InterPro" id="IPR009081">
    <property type="entry name" value="PP-bd_ACP"/>
</dbReference>
<dbReference type="InterPro" id="IPR049552">
    <property type="entry name" value="PKS_DH_N"/>
</dbReference>
<dbReference type="PROSITE" id="PS50075">
    <property type="entry name" value="CARRIER"/>
    <property type="match status" value="3"/>
</dbReference>
<dbReference type="HOGENOM" id="CLU_000022_35_8_11"/>
<evidence type="ECO:0000259" key="9">
    <source>
        <dbReference type="PROSITE" id="PS50075"/>
    </source>
</evidence>
<dbReference type="EMBL" id="JAGGLR010000007">
    <property type="protein sequence ID" value="MBP2061980.1"/>
    <property type="molecule type" value="Genomic_DNA"/>
</dbReference>
<dbReference type="CDD" id="cd00833">
    <property type="entry name" value="PKS"/>
    <property type="match status" value="3"/>
</dbReference>
<dbReference type="SUPFAM" id="SSF53901">
    <property type="entry name" value="Thiolase-like"/>
    <property type="match status" value="3"/>
</dbReference>
<dbReference type="Pfam" id="PF08659">
    <property type="entry name" value="KR"/>
    <property type="match status" value="2"/>
</dbReference>
<evidence type="ECO:0000313" key="14">
    <source>
        <dbReference type="Proteomes" id="UP000756710"/>
    </source>
</evidence>
<dbReference type="Gene3D" id="3.40.50.720">
    <property type="entry name" value="NAD(P)-binding Rossmann-like Domain"/>
    <property type="match status" value="2"/>
</dbReference>
<feature type="domain" description="PKS/mFAS DH" evidence="11">
    <location>
        <begin position="1908"/>
        <end position="2216"/>
    </location>
</feature>
<dbReference type="Gene3D" id="3.40.366.10">
    <property type="entry name" value="Malonyl-Coenzyme A Acyl Carrier Protein, domain 2"/>
    <property type="match status" value="3"/>
</dbReference>
<keyword evidence="6" id="KW-0511">Multifunctional enzyme</keyword>
<dbReference type="FunFam" id="1.10.1200.10:FF:000007">
    <property type="entry name" value="Probable polyketide synthase pks17"/>
    <property type="match status" value="2"/>
</dbReference>
<keyword evidence="3" id="KW-0597">Phosphoprotein</keyword>
<dbReference type="SUPFAM" id="SSF55048">
    <property type="entry name" value="Probable ACP-binding domain of malonyl-CoA ACP transacylase"/>
    <property type="match status" value="3"/>
</dbReference>
<dbReference type="InterPro" id="IPR016039">
    <property type="entry name" value="Thiolase-like"/>
</dbReference>
<dbReference type="InterPro" id="IPR013968">
    <property type="entry name" value="PKS_KR"/>
</dbReference>
<dbReference type="PROSITE" id="PS52019">
    <property type="entry name" value="PKS_MFAS_DH"/>
    <property type="match status" value="1"/>
</dbReference>
<dbReference type="Pfam" id="PF22953">
    <property type="entry name" value="SpnB_Rossmann"/>
    <property type="match status" value="1"/>
</dbReference>
<dbReference type="InterPro" id="IPR049900">
    <property type="entry name" value="PKS_mFAS_DH"/>
</dbReference>
<dbReference type="SMART" id="SM01294">
    <property type="entry name" value="PKS_PP_betabranch"/>
    <property type="match status" value="3"/>
</dbReference>
<dbReference type="InterPro" id="IPR032821">
    <property type="entry name" value="PKS_assoc"/>
</dbReference>
<feature type="domain" description="Ketosynthase family 3 (KS3)" evidence="10">
    <location>
        <begin position="2924"/>
        <end position="3350"/>
    </location>
</feature>
<dbReference type="PROSITE" id="PS52004">
    <property type="entry name" value="KS3_2"/>
    <property type="match status" value="3"/>
</dbReference>
<sequence length="4535" mass="471284">MSENSLMRDGHIAVVGMACRVPGASTPDEFRQLLRNGESAITQIPADRYADELRDAGIRFGGFVERAAEFDPEFFGISPREARAMDPQQRLALELCWEALENAGLVPARLEGSRTGVFIGAIADDYAALVHRGEPAAITQHTLTGLNRGIIANRVSYALGLRGPSVAVDTGQSSSLAAVHLACESLRRGETETAVAGGVQLNLAPDGFIAASRFGALSPDGRSFTFDARANGYVRGEGGGLVVLKRLPDALRDGDPVLCVIRGSDANNDGGGDSLTTPAAHGQEAMLRAAYERAGVDPARVQYVELHGTGTRIGDPVEAAALGAVLGAGRADGAPLRVGSAKTNVGHLEGAAGITGLIKTVLSLAHRELFPSLNHETPNPAIPLDTLGLTVQTTLDAWVPEADADAPRLAGVSSFGMGGTNVHMVLEEAPADAPADDPAEERPTALGTVPWVLSARGEAALRAQARRLRSYVAAQSELDPVDVGYSLALTRSAFGHRAAVVGRDREELLNGLDQLATGVVPGTVAGSGGTAFLFTGQGAQRLGMGRELYAAFPVFAAAFDEVCAELDRHLDGSVREVVFGEDAEALDRTVFTQTGLFAVEVALFRLVESWGLVPDFLVGHSVGELAAAHVAGVFSLEDAAALVAARGRLMQALPGGGAMVSLQAPEAEVLPRLAGYEDRVSVAAVNGPAATVISGEELAVLAVAGAVGVKSKRLSVSHAFHSPLMEGMLAEFAEVAGRITYAAPRMAVVSNLTGELAGEEVCSPEYWVRHVRQAVRFGDGVRFLEARGVTRFVELGPAGVLSAMGRECVSGPAAFIPLLRKDRDETEALFSGVAQVHAHGGDVDWERVFAGRGARRVELPTYAFQRQRYWLGTDLPGTEDAATDEPLSWRAEFAALTDAAERERVALELVRTHTAWVLGSPGPDAVDPEKIFKDLGFDSLMSVELCNLLGTATGTRLAGTVLFDHPTPLALSHHLRDVVAGSPVAVAPRPAATRTTTGGDDPIAIVAMSCRLPGGVRTPEQLWQLVSEGRDAIAGFPANRGWDLDGLYDPDPARHGTSYVREGGFLHEADQFDPAFFGISPREAQAMDPQQRLLMETAWEAFERAGIDPTTLKGSDAGVFVGAMPQDYGPRMDEASEGFEGYLLTGGTTSVASGRIAYTWGLEGPAVTVDTACSSSLVALHMAVRSLRQGECSLALAGGATVMSSPGIFVELSRQKALSPDGRCKAFSSDADGTGWGEGVGMVLLERLSDARRNGHQVLALVRGSATNQDGASNGLTAPSGPAQQRVIRQALADAGLSAADVDAVEAHGTGTALGDPIEAGALLATYGQDRAEDRPLWLGSLKSNVGHPQAAAGVAGVIKMVLALRHGVLPRTLHVHEPSPHVDWSSGAVELLTEARPWPEPETRRPRRAGVSSFGISGTNAHAILEQAPAEPAAGHDEPRPAAPGLPVLPWVLSGRTEQALRTRAEQLRDHLADHPGTDLAALGHALATTRTAFGHRAVVLGRDRERLLDGLGALAQGTPAPHVVQGAAGGRRKTVFVFPGQGSQWIGMALPLWDASPVFAERLEECADALEPFLDWSLRDVLRGEPGAPSLSRIDVVQPALFAVMVSLAALWRSHGVEPAAVVGHSQGEIAAAYVAGGLSLQDAAKVVARRSQAWAELSGKGGMLSVLASAGTVAERLRPWSERLGIAAVNSPATVTVSGDPEALDAFMAELAADGVKSRRVPGVDTAGHSPQVDGLRERLLREVAGVRPHASRIAYYSTVTGGPLDTTELDTDYWYRNMREPVDFERATRALLADGHTAFIECAPHPMLAMSLQQTIEEAGGNAAVVVGTLRRDEGDPERFAGSFAEAYVQGVEPAWDVVFGGAPGRGERALALPTYPFQRQRYWLDKPVAASDVAAAGLDAAGHPLLGAAVPLAGADDHLFTGRISAQDHPWLTERTGPDAAVLPGSALAELAIRAGDQVGCDRIEELSLDAPLVLPEKGAAVIQVRVGAPDGGGSRALSVHARAEGADSDEPWTRYATAVLGTGGPATDIGLAAWPPADAVPAEVAGGAVAAWRLGADRYVEVGLTEAEEADAGRYGLHPVLLESALDAVETPGDGDGDGDGARLAAAWSGVALHATGATALRVRLTPTGPDTYAVVAADLSGAPVASVDRLVLRAVATPEPIGGHSALHPSLFRLKWPAVSAADTTATGTPATWAVLGDDPLGLSAAVQAVPYDETADAPDAVLVPCVAEGDGDVAEAAHAATHRALALIQRWISDERLASSRLVFLTRGAVAAAPGEEVPDVAHGAVWGLVRSAQSEHPGRFVLVDLDADPESPAALPAAIASGEPQCAVREGRVRAPRLGRVAREAGTAEATATGVTEPAEVAATGAAGAAATEGASAAGATVTGLAGTDTGVAGVAANGATGAAGATGSGVTRTAVVVDARGAGAAATEGAGVTGTAAAATGVTGPAGVAAIGAAGATGSGVTSAAVVVDARGAGAAATEGADAAATGATRAAATRAAATGAPKGAGAAATRAAGLAGSRRPMDPEGTVLITGATGTLGGLVARHLVGEHGVRHLLLVSRRGPAADGMGELRAELAELGATVTVAACDAADREALAGLLGAIPAAHPLTAVIHAAGVLGDGVVDALNPERLDRVLRPKVDAAWNLHELTADHDLAAFVLYSSVVATIGNAGQANYAAANAFLDSLAQHRAARGLAAQSLAWGLWEQRSGMSGHLDDADVRRMARSGIRPLPSAEGMELFDAARAAGDATLVPVRLDLADLRKRAASAATPGQVAVPACLRGLVRTPVRRVVRAGGGGGAADTDESSFGRRLAALPAADRDPFLLDLVREHAAGVLGLAAPDDIEATRAFREVGFDSLTAVELRNRLGAATGLRLPTTLLFDYPTPAVLVDHLRREALGEQAEVAAVVAAVRPADDDPIAIVAMSCRLPGGVRGPEDLWELVADGRDVISTFPTDRGWNVEELYDPNPDTPGRSYAKEGGFLYDAYDFDPEFFGISPREALAMDPQQRLLLETSWEALERAGIDPHSTKGSAAGVFIGSTGQDYASRLGEIPEDMEGYLLTGKAASVVSGRIAYSLGWEGPALTIDTACSSSLVAIHQAAQALRQGECTMALAGGTTMMSTPSLFIEFSRQRGLAPDGRSKAFSSDTDGTSWGEGVSMVLLERLSDARRYGHEVLALVRGSAVNQDGASNGLTAPNGPSQQRVIRQALANAGLSTAEVDAVEAHGTGTTLGDPIEAQAILATYGQGRDAERPLRLGALKSNIGHTQGAAGGAGVIKMVMAMRHGLLPRTLHVKEPTPHVDWTAGAVELLTEAREWPAGERVRRAGVSAFGISGTNAHLILEEPPADPVAEPEPEPSVRTDVVPWVVSGRTEGALRAQAERLRSYVAARPELDPVDVGYSLALTRSAFGHRAAVVGRDQKELLSGLEQLATGVVPGTATDDEGRTAFLFTGQGAQRLGMGRQLCAAFPVFAAAFDEVCAGLDRHLDRSVREVVFGEDAEALDRTVFTQTGLFAVEVALFRLVESWGLVPDFLVGHSVGELAAAHVAGVFSLEDGCALVAARGRLMQALPGGGAMVSLKAPESDVLPRLAGYKDRVSVAAVNGPAATVISGEESAVLAVAGAVGVKSKRLSVSHAFHSPLMEGMLAEFAEVAGRITYAAPRMAVVSNLTGELAGEEVCSPEYWVRHVRQAVRFGDGVRFLEAQGVTRYVELGPAGVLSAMGQECVSGPAAFIPLLRKDRDETEALLSGVAHVHAHGGEVDWERVFAGRGARRVELPTYAFQRQRYWFDPATPGTPTVAATTDASSVEARFWEAVERADLEALTTTLEIDQQARLGELLPALSSWRRGQSDRATVDSWRYRITWSPVAVEERTAPLSGTWWVAVPEGRADGAQAATVAASLDRRGARVVPLTVATTGRDALAARLRHEADTGGTPTGVLSLLALDDDPHPEHTALTTGLALNVGLIQALGDAGIAAPLWLATTGAVSVSGSDPLDGPAQAATWGLGRVVALEHPQRWGGLIDLPGDLPGDLDERTADRLCAALSGIAGDSGPEDQLALRDAGVFVRRLVRAPLRTPGRESWKPHGTVLITGGTGGLGAQVARWLARSGAEHLVLTSRRGMAAPGAAELRDELIALGEGGVRVTVAACDVRGRDEVAALLRRITTGGDPVHAVFHAAGVVEFSQLADSTVADFAEMSDGKVLGAAHLDALLDQDHLEAFVLFSSIAATWGSGGQSAYAAANSYLDALAEHREARGLPATSVAWGPWADHGMIEHGEVAEHLSRRGLPAMAPELAVTALSEALHTGETSLVLADVRWDRFVPGFTAARPRPLIGELPEVRDALATASAPDTTGPDDGADTFLASLAGLTGEDLDRALRDLVHAQAAAVLGHSSSDAVAVGRPFKELGFDSLTAVELRNRLAAVTGLDLPATLVFDYPAPAPLAEYLRGELPSARPADVRTLLDDLDRWESALPELMADDGVRERLTGRLNDLMAKLGGTPAEHTGGPSPDTGLLSATADEVFDFIDNEFGAS</sequence>
<dbReference type="SUPFAM" id="SSF52151">
    <property type="entry name" value="FabD/lysophospholipase-like"/>
    <property type="match status" value="3"/>
</dbReference>
<dbReference type="EMBL" id="LK022848">
    <property type="protein sequence ID" value="CDR03866.1"/>
    <property type="molecule type" value="Genomic_DNA"/>
</dbReference>
<dbReference type="PANTHER" id="PTHR43775:SF51">
    <property type="entry name" value="INACTIVE PHENOLPHTHIOCEROL SYNTHESIS POLYKETIDE SYNTHASE TYPE I PKS1-RELATED"/>
    <property type="match status" value="1"/>
</dbReference>
<reference evidence="12" key="1">
    <citation type="submission" date="2014-05" db="EMBL/GenBank/DDBJ databases">
        <authorList>
            <person name="Horn Fabian"/>
        </authorList>
    </citation>
    <scope>NUCLEOTIDE SEQUENCE</scope>
</reference>
<dbReference type="Gene3D" id="1.10.1200.10">
    <property type="entry name" value="ACP-like"/>
    <property type="match status" value="3"/>
</dbReference>
<dbReference type="RefSeq" id="WP_052701200.1">
    <property type="nucleotide sequence ID" value="NZ_CP136563.1"/>
</dbReference>
<evidence type="ECO:0000256" key="1">
    <source>
        <dbReference type="ARBA" id="ARBA00004792"/>
    </source>
</evidence>
<dbReference type="Gene3D" id="3.40.50.11460">
    <property type="match status" value="1"/>
</dbReference>
<dbReference type="CDD" id="cd08952">
    <property type="entry name" value="KR_1_SDR_x"/>
    <property type="match status" value="1"/>
</dbReference>
<dbReference type="Pfam" id="PF21089">
    <property type="entry name" value="PKS_DH_N"/>
    <property type="match status" value="1"/>
</dbReference>
<dbReference type="InterPro" id="IPR018201">
    <property type="entry name" value="Ketoacyl_synth_AS"/>
</dbReference>
<proteinExistence type="predicted"/>
<dbReference type="FunFam" id="3.40.366.10:FF:000002">
    <property type="entry name" value="Probable polyketide synthase 2"/>
    <property type="match status" value="3"/>
</dbReference>
<dbReference type="InterPro" id="IPR041618">
    <property type="entry name" value="PKS_DE"/>
</dbReference>
<evidence type="ECO:0000256" key="8">
    <source>
        <dbReference type="PROSITE-ProRule" id="PRU01363"/>
    </source>
</evidence>
<comment type="pathway">
    <text evidence="1">Antibiotic biosynthesis.</text>
</comment>
<dbReference type="GO" id="GO:0006633">
    <property type="term" value="P:fatty acid biosynthetic process"/>
    <property type="evidence" value="ECO:0007669"/>
    <property type="project" value="InterPro"/>
</dbReference>
<dbReference type="InterPro" id="IPR016036">
    <property type="entry name" value="Malonyl_transacylase_ACP-bd"/>
</dbReference>
<dbReference type="SUPFAM" id="SSF51735">
    <property type="entry name" value="NAD(P)-binding Rossmann-fold domains"/>
    <property type="match status" value="4"/>
</dbReference>
<dbReference type="Pfam" id="PF16197">
    <property type="entry name" value="KAsynt_C_assoc"/>
    <property type="match status" value="3"/>
</dbReference>
<dbReference type="InterPro" id="IPR014031">
    <property type="entry name" value="Ketoacyl_synth_C"/>
</dbReference>
<keyword evidence="2" id="KW-0596">Phosphopantetheine</keyword>
<feature type="domain" description="Ketosynthase family 3 (KS3)" evidence="10">
    <location>
        <begin position="1000"/>
        <end position="1428"/>
    </location>
</feature>
<name>A0A060ZEF1_9ACTN</name>
<dbReference type="CDD" id="cd08956">
    <property type="entry name" value="KR_3_FAS_SDR_x"/>
    <property type="match status" value="1"/>
</dbReference>
<feature type="domain" description="Carrier" evidence="9">
    <location>
        <begin position="4378"/>
        <end position="4453"/>
    </location>
</feature>
<evidence type="ECO:0000256" key="4">
    <source>
        <dbReference type="ARBA" id="ARBA00022679"/>
    </source>
</evidence>
<evidence type="ECO:0000313" key="13">
    <source>
        <dbReference type="EMBL" id="MBP2061980.1"/>
    </source>
</evidence>
<dbReference type="InterPro" id="IPR014030">
    <property type="entry name" value="Ketoacyl_synth_N"/>
</dbReference>
<dbReference type="InterPro" id="IPR016035">
    <property type="entry name" value="Acyl_Trfase/lysoPLipase"/>
</dbReference>
<dbReference type="Gene3D" id="6.10.140.1830">
    <property type="match status" value="1"/>
</dbReference>
<dbReference type="SMART" id="SM00826">
    <property type="entry name" value="PKS_DH"/>
    <property type="match status" value="1"/>
</dbReference>
<dbReference type="PANTHER" id="PTHR43775">
    <property type="entry name" value="FATTY ACID SYNTHASE"/>
    <property type="match status" value="1"/>
</dbReference>
<dbReference type="GO" id="GO:0033068">
    <property type="term" value="P:macrolide biosynthetic process"/>
    <property type="evidence" value="ECO:0007669"/>
    <property type="project" value="UniProtKB-ARBA"/>
</dbReference>
<protein>
    <submittedName>
        <fullName evidence="13">Acyl transferase domain-containing protein</fullName>
    </submittedName>
    <submittedName>
        <fullName evidence="12">Beta-ketoacyl synthase</fullName>
    </submittedName>
</protein>
<keyword evidence="5" id="KW-0045">Antibiotic biosynthesis</keyword>
<feature type="domain" description="Carrier" evidence="9">
    <location>
        <begin position="904"/>
        <end position="979"/>
    </location>
</feature>
<dbReference type="Gene3D" id="3.40.47.10">
    <property type="match status" value="3"/>
</dbReference>
<evidence type="ECO:0000256" key="3">
    <source>
        <dbReference type="ARBA" id="ARBA00022553"/>
    </source>
</evidence>
<dbReference type="InterPro" id="IPR020807">
    <property type="entry name" value="PKS_DH"/>
</dbReference>
<organism evidence="12">
    <name type="scientific">Streptomyces iranensis</name>
    <dbReference type="NCBI Taxonomy" id="576784"/>
    <lineage>
        <taxon>Bacteria</taxon>
        <taxon>Bacillati</taxon>
        <taxon>Actinomycetota</taxon>
        <taxon>Actinomycetes</taxon>
        <taxon>Kitasatosporales</taxon>
        <taxon>Streptomycetaceae</taxon>
        <taxon>Streptomyces</taxon>
        <taxon>Streptomyces violaceusniger group</taxon>
    </lineage>
</organism>
<evidence type="ECO:0000256" key="2">
    <source>
        <dbReference type="ARBA" id="ARBA00022450"/>
    </source>
</evidence>
<keyword evidence="4 13" id="KW-0808">Transferase</keyword>
<dbReference type="InterPro" id="IPR020806">
    <property type="entry name" value="PKS_PP-bd"/>
</dbReference>
<dbReference type="InterPro" id="IPR050091">
    <property type="entry name" value="PKS_NRPS_Biosynth_Enz"/>
</dbReference>
<feature type="region of interest" description="N-terminal hotdog fold" evidence="8">
    <location>
        <begin position="1908"/>
        <end position="2033"/>
    </location>
</feature>
<evidence type="ECO:0000259" key="11">
    <source>
        <dbReference type="PROSITE" id="PS52019"/>
    </source>
</evidence>
<dbReference type="InterPro" id="IPR001227">
    <property type="entry name" value="Ac_transferase_dom_sf"/>
</dbReference>
<dbReference type="PROSITE" id="PS00606">
    <property type="entry name" value="KS3_1"/>
    <property type="match status" value="2"/>
</dbReference>
<dbReference type="GO" id="GO:0004315">
    <property type="term" value="F:3-oxoacyl-[acyl-carrier-protein] synthase activity"/>
    <property type="evidence" value="ECO:0007669"/>
    <property type="project" value="InterPro"/>
</dbReference>
<feature type="domain" description="Carrier" evidence="9">
    <location>
        <begin position="2830"/>
        <end position="2905"/>
    </location>
</feature>
<evidence type="ECO:0000259" key="10">
    <source>
        <dbReference type="PROSITE" id="PS52004"/>
    </source>
</evidence>
<dbReference type="FunFam" id="3.40.47.10:FF:000019">
    <property type="entry name" value="Polyketide synthase type I"/>
    <property type="match status" value="3"/>
</dbReference>
<dbReference type="InterPro" id="IPR042104">
    <property type="entry name" value="PKS_dehydratase_sf"/>
</dbReference>
<dbReference type="Pfam" id="PF00109">
    <property type="entry name" value="ketoacyl-synt"/>
    <property type="match status" value="3"/>
</dbReference>
<dbReference type="Gene3D" id="3.10.129.110">
    <property type="entry name" value="Polyketide synthase dehydratase"/>
    <property type="match status" value="1"/>
</dbReference>
<reference evidence="13 14" key="2">
    <citation type="submission" date="2021-03" db="EMBL/GenBank/DDBJ databases">
        <title>Genomic Encyclopedia of Type Strains, Phase IV (KMG-IV): sequencing the most valuable type-strain genomes for metagenomic binning, comparative biology and taxonomic classification.</title>
        <authorList>
            <person name="Goeker M."/>
        </authorList>
    </citation>
    <scope>NUCLEOTIDE SEQUENCE [LARGE SCALE GENOMIC DNA]</scope>
    <source>
        <strain evidence="13 14">DSM 41954</strain>
    </source>
</reference>
<evidence type="ECO:0000256" key="7">
    <source>
        <dbReference type="ARBA" id="ARBA00023315"/>
    </source>
</evidence>
<dbReference type="SMART" id="SM00827">
    <property type="entry name" value="PKS_AT"/>
    <property type="match status" value="3"/>
</dbReference>
<dbReference type="InterPro" id="IPR014043">
    <property type="entry name" value="Acyl_transferase_dom"/>
</dbReference>
<dbReference type="SMART" id="SM00825">
    <property type="entry name" value="PKS_KS"/>
    <property type="match status" value="3"/>
</dbReference>
<dbReference type="SMART" id="SM00822">
    <property type="entry name" value="PKS_KR"/>
    <property type="match status" value="2"/>
</dbReference>
<feature type="region of interest" description="C-terminal hotdog fold" evidence="8">
    <location>
        <begin position="2057"/>
        <end position="2216"/>
    </location>
</feature>
<dbReference type="Gene3D" id="3.30.70.3290">
    <property type="match status" value="3"/>
</dbReference>
<dbReference type="InterPro" id="IPR036736">
    <property type="entry name" value="ACP-like_sf"/>
</dbReference>
<dbReference type="Pfam" id="PF18369">
    <property type="entry name" value="PKS_DE"/>
    <property type="match status" value="1"/>
</dbReference>
<dbReference type="Pfam" id="PF02801">
    <property type="entry name" value="Ketoacyl-synt_C"/>
    <property type="match status" value="3"/>
</dbReference>
<dbReference type="Pfam" id="PF00550">
    <property type="entry name" value="PP-binding"/>
    <property type="match status" value="3"/>
</dbReference>
<dbReference type="InterPro" id="IPR055123">
    <property type="entry name" value="SpnB-like_Rossmann"/>
</dbReference>
<evidence type="ECO:0000256" key="6">
    <source>
        <dbReference type="ARBA" id="ARBA00023268"/>
    </source>
</evidence>
<dbReference type="PROSITE" id="PS00012">
    <property type="entry name" value="PHOSPHOPANTETHEINE"/>
    <property type="match status" value="3"/>
</dbReference>
<comment type="caution">
    <text evidence="8">Lacks conserved residue(s) required for the propagation of feature annotation.</text>
</comment>
<gene>
    <name evidence="13" type="ORF">J2Z30_002996</name>
    <name evidence="12" type="ORF">SIRAN1405</name>
</gene>
<accession>A0A060ZEF1</accession>
<dbReference type="NCBIfam" id="NF045894">
    <property type="entry name" value="PKS_plus_SDR"/>
    <property type="match status" value="1"/>
</dbReference>
<dbReference type="InterPro" id="IPR036291">
    <property type="entry name" value="NAD(P)-bd_dom_sf"/>
</dbReference>
<keyword evidence="7" id="KW-0012">Acyltransferase</keyword>
<evidence type="ECO:0000313" key="12">
    <source>
        <dbReference type="EMBL" id="CDR03866.1"/>
    </source>
</evidence>
<dbReference type="InterPro" id="IPR020841">
    <property type="entry name" value="PKS_Beta-ketoAc_synthase_dom"/>
</dbReference>
<dbReference type="Proteomes" id="UP000756710">
    <property type="component" value="Unassembled WGS sequence"/>
</dbReference>
<dbReference type="InterPro" id="IPR057326">
    <property type="entry name" value="KR_dom"/>
</dbReference>
<keyword evidence="14" id="KW-1185">Reference proteome</keyword>
<evidence type="ECO:0000256" key="5">
    <source>
        <dbReference type="ARBA" id="ARBA00023194"/>
    </source>
</evidence>